<evidence type="ECO:0000256" key="1">
    <source>
        <dbReference type="SAM" id="MobiDB-lite"/>
    </source>
</evidence>
<dbReference type="OrthoDB" id="2017405at2759"/>
<dbReference type="PANTHER" id="PTHR28052">
    <property type="entry name" value="UPF0545 PROTEIN C22ORF39"/>
    <property type="match status" value="1"/>
</dbReference>
<dbReference type="PANTHER" id="PTHR28052:SF1">
    <property type="entry name" value="UPF0545 PROTEIN C22ORF39"/>
    <property type="match status" value="1"/>
</dbReference>
<protein>
    <recommendedName>
        <fullName evidence="4">Early meiotic induction protein 1</fullName>
    </recommendedName>
</protein>
<organism evidence="2 3">
    <name type="scientific">Periconia digitata</name>
    <dbReference type="NCBI Taxonomy" id="1303443"/>
    <lineage>
        <taxon>Eukaryota</taxon>
        <taxon>Fungi</taxon>
        <taxon>Dikarya</taxon>
        <taxon>Ascomycota</taxon>
        <taxon>Pezizomycotina</taxon>
        <taxon>Dothideomycetes</taxon>
        <taxon>Pleosporomycetidae</taxon>
        <taxon>Pleosporales</taxon>
        <taxon>Massarineae</taxon>
        <taxon>Periconiaceae</taxon>
        <taxon>Periconia</taxon>
    </lineage>
</organism>
<feature type="compositionally biased region" description="Basic and acidic residues" evidence="1">
    <location>
        <begin position="168"/>
        <end position="183"/>
    </location>
</feature>
<dbReference type="Proteomes" id="UP001152607">
    <property type="component" value="Unassembled WGS sequence"/>
</dbReference>
<proteinExistence type="predicted"/>
<feature type="region of interest" description="Disordered" evidence="1">
    <location>
        <begin position="150"/>
        <end position="183"/>
    </location>
</feature>
<name>A0A9W4U609_9PLEO</name>
<feature type="compositionally biased region" description="Polar residues" evidence="1">
    <location>
        <begin position="1"/>
        <end position="12"/>
    </location>
</feature>
<reference evidence="2" key="1">
    <citation type="submission" date="2023-01" db="EMBL/GenBank/DDBJ databases">
        <authorList>
            <person name="Van Ghelder C."/>
            <person name="Rancurel C."/>
        </authorList>
    </citation>
    <scope>NUCLEOTIDE SEQUENCE</scope>
    <source>
        <strain evidence="2">CNCM I-4278</strain>
    </source>
</reference>
<feature type="region of interest" description="Disordered" evidence="1">
    <location>
        <begin position="1"/>
        <end position="83"/>
    </location>
</feature>
<sequence length="183" mass="20462">MAWGWWTSSPSGETKPESQPQQLQPIPQTSQPPSPPASTTPSQPPKDSNDNTSNNNDDFNTAFPHLAPPPPSTEPTTPHDPLLPSTMSCRDAFDSAFYCSSFGGHFNDIYRFGQLRSCSEHWADWRFCMGIKTMSAEGKVQAIQDRYRKKEEKIKAGPNSEDVWSVRGEGEKVEKPFGRASEW</sequence>
<evidence type="ECO:0000313" key="2">
    <source>
        <dbReference type="EMBL" id="CAI6318447.1"/>
    </source>
</evidence>
<evidence type="ECO:0000313" key="3">
    <source>
        <dbReference type="Proteomes" id="UP001152607"/>
    </source>
</evidence>
<dbReference type="AlphaFoldDB" id="A0A9W4U609"/>
<comment type="caution">
    <text evidence="2">The sequence shown here is derived from an EMBL/GenBank/DDBJ whole genome shotgun (WGS) entry which is preliminary data.</text>
</comment>
<dbReference type="Pfam" id="PF11326">
    <property type="entry name" value="PANTS-like"/>
    <property type="match status" value="1"/>
</dbReference>
<gene>
    <name evidence="2" type="ORF">PDIGIT_LOCUS3500</name>
</gene>
<evidence type="ECO:0008006" key="4">
    <source>
        <dbReference type="Google" id="ProtNLM"/>
    </source>
</evidence>
<accession>A0A9W4U609</accession>
<dbReference type="InterPro" id="IPR021475">
    <property type="entry name" value="Pants/Emi1-like"/>
</dbReference>
<feature type="compositionally biased region" description="Low complexity" evidence="1">
    <location>
        <begin position="17"/>
        <end position="29"/>
    </location>
</feature>
<keyword evidence="3" id="KW-1185">Reference proteome</keyword>
<feature type="compositionally biased region" description="Low complexity" evidence="1">
    <location>
        <begin position="50"/>
        <end position="61"/>
    </location>
</feature>
<dbReference type="EMBL" id="CAOQHR010000002">
    <property type="protein sequence ID" value="CAI6318447.1"/>
    <property type="molecule type" value="Genomic_DNA"/>
</dbReference>
<feature type="compositionally biased region" description="Pro residues" evidence="1">
    <location>
        <begin position="30"/>
        <end position="44"/>
    </location>
</feature>